<reference evidence="2 3" key="1">
    <citation type="journal article" date="2014" name="Nat. Genet.">
        <title>Genome and transcriptome of the porcine whipworm Trichuris suis.</title>
        <authorList>
            <person name="Jex A.R."/>
            <person name="Nejsum P."/>
            <person name="Schwarz E.M."/>
            <person name="Hu L."/>
            <person name="Young N.D."/>
            <person name="Hall R.S."/>
            <person name="Korhonen P.K."/>
            <person name="Liao S."/>
            <person name="Thamsborg S."/>
            <person name="Xia J."/>
            <person name="Xu P."/>
            <person name="Wang S."/>
            <person name="Scheerlinck J.P."/>
            <person name="Hofmann A."/>
            <person name="Sternberg P.W."/>
            <person name="Wang J."/>
            <person name="Gasser R.B."/>
        </authorList>
    </citation>
    <scope>NUCLEOTIDE SEQUENCE [LARGE SCALE GENOMIC DNA]</scope>
    <source>
        <strain evidence="2">DCEP-RM93M</strain>
    </source>
</reference>
<evidence type="ECO:0000313" key="3">
    <source>
        <dbReference type="Proteomes" id="UP000030764"/>
    </source>
</evidence>
<sequence length="253" mass="29090">MLLGKKIGIDIVGMFSRSSYTHQFAITSVDYYSKWPDVRFTQRASTADIICSPKEAFSPEGIPMEIVSDNGVQFCSDELRLFLRNYSIRHTRTSLYYPQANGEVERFNRVLMDCIQAADVAHEGRVDAVQRFLMEYRSTPHCVTEVSPWFLIHGRIIKTKLHVASNVATQKNDAGLRQTVQRKENLMMRAFNKSRKTSCRVFKEEDVVRVRKQGIFQVFVSSWRSDLQGVGWPCLEFCSLILQLVYLQEGGKT</sequence>
<dbReference type="SUPFAM" id="SSF53098">
    <property type="entry name" value="Ribonuclease H-like"/>
    <property type="match status" value="1"/>
</dbReference>
<dbReference type="InterPro" id="IPR001584">
    <property type="entry name" value="Integrase_cat-core"/>
</dbReference>
<name>A0A085LP13_9BILA</name>
<dbReference type="PANTHER" id="PTHR37984:SF5">
    <property type="entry name" value="PROTEIN NYNRIN-LIKE"/>
    <property type="match status" value="1"/>
</dbReference>
<dbReference type="GO" id="GO:0015074">
    <property type="term" value="P:DNA integration"/>
    <property type="evidence" value="ECO:0007669"/>
    <property type="project" value="InterPro"/>
</dbReference>
<dbReference type="Pfam" id="PF00665">
    <property type="entry name" value="rve"/>
    <property type="match status" value="1"/>
</dbReference>
<proteinExistence type="predicted"/>
<dbReference type="PROSITE" id="PS50994">
    <property type="entry name" value="INTEGRASE"/>
    <property type="match status" value="1"/>
</dbReference>
<dbReference type="InterPro" id="IPR036397">
    <property type="entry name" value="RNaseH_sf"/>
</dbReference>
<protein>
    <recommendedName>
        <fullName evidence="1">Integrase catalytic domain-containing protein</fullName>
    </recommendedName>
</protein>
<keyword evidence="3" id="KW-1185">Reference proteome</keyword>
<dbReference type="FunFam" id="3.30.420.10:FF:000063">
    <property type="entry name" value="Retrovirus-related Pol polyprotein from transposon 297-like Protein"/>
    <property type="match status" value="1"/>
</dbReference>
<evidence type="ECO:0000259" key="1">
    <source>
        <dbReference type="PROSITE" id="PS50994"/>
    </source>
</evidence>
<dbReference type="GO" id="GO:0003676">
    <property type="term" value="F:nucleic acid binding"/>
    <property type="evidence" value="ECO:0007669"/>
    <property type="project" value="InterPro"/>
</dbReference>
<evidence type="ECO:0000313" key="2">
    <source>
        <dbReference type="EMBL" id="KFD46709.1"/>
    </source>
</evidence>
<dbReference type="Proteomes" id="UP000030764">
    <property type="component" value="Unassembled WGS sequence"/>
</dbReference>
<dbReference type="InterPro" id="IPR012337">
    <property type="entry name" value="RNaseH-like_sf"/>
</dbReference>
<dbReference type="EMBL" id="KL363357">
    <property type="protein sequence ID" value="KFD46709.1"/>
    <property type="molecule type" value="Genomic_DNA"/>
</dbReference>
<dbReference type="AlphaFoldDB" id="A0A085LP13"/>
<dbReference type="Gene3D" id="3.30.420.10">
    <property type="entry name" value="Ribonuclease H-like superfamily/Ribonuclease H"/>
    <property type="match status" value="1"/>
</dbReference>
<dbReference type="PANTHER" id="PTHR37984">
    <property type="entry name" value="PROTEIN CBG26694"/>
    <property type="match status" value="1"/>
</dbReference>
<dbReference type="InterPro" id="IPR050951">
    <property type="entry name" value="Retrovirus_Pol_polyprotein"/>
</dbReference>
<feature type="domain" description="Integrase catalytic" evidence="1">
    <location>
        <begin position="1"/>
        <end position="156"/>
    </location>
</feature>
<accession>A0A085LP13</accession>
<gene>
    <name evidence="2" type="ORF">M513_12419</name>
</gene>
<organism evidence="2 3">
    <name type="scientific">Trichuris suis</name>
    <name type="common">pig whipworm</name>
    <dbReference type="NCBI Taxonomy" id="68888"/>
    <lineage>
        <taxon>Eukaryota</taxon>
        <taxon>Metazoa</taxon>
        <taxon>Ecdysozoa</taxon>
        <taxon>Nematoda</taxon>
        <taxon>Enoplea</taxon>
        <taxon>Dorylaimia</taxon>
        <taxon>Trichinellida</taxon>
        <taxon>Trichuridae</taxon>
        <taxon>Trichuris</taxon>
    </lineage>
</organism>